<keyword evidence="2" id="KW-1133">Transmembrane helix</keyword>
<evidence type="ECO:0008006" key="4">
    <source>
        <dbReference type="Google" id="ProtNLM"/>
    </source>
</evidence>
<dbReference type="AlphaFoldDB" id="A0AAT9FIQ5"/>
<accession>A0AAT9FIQ5</accession>
<sequence length="174" mass="18658">MDDPSHLVTPPESPSSPGQIQPPNLPPQPPAGLPQYVVSDQDTEHLRMLSIGHYILAGITALFACFPIIHLFMGAAMMTGGFGGSSVPAHEKQMMQMMGGIFVGIASLIILSGWALAVMNFVVARRIVRRESRTLCMVVSGINCLNMPLGTVLGVFTFVVLGRPQVAKSFDDHS</sequence>
<dbReference type="EMBL" id="AP026866">
    <property type="protein sequence ID" value="BDS05832.1"/>
    <property type="molecule type" value="Genomic_DNA"/>
</dbReference>
<dbReference type="KEGG" id="osu:NT6N_08720"/>
<organism evidence="3">
    <name type="scientific">Oceaniferula spumae</name>
    <dbReference type="NCBI Taxonomy" id="2979115"/>
    <lineage>
        <taxon>Bacteria</taxon>
        <taxon>Pseudomonadati</taxon>
        <taxon>Verrucomicrobiota</taxon>
        <taxon>Verrucomicrobiia</taxon>
        <taxon>Verrucomicrobiales</taxon>
        <taxon>Verrucomicrobiaceae</taxon>
        <taxon>Oceaniferula</taxon>
    </lineage>
</organism>
<evidence type="ECO:0000313" key="3">
    <source>
        <dbReference type="EMBL" id="BDS05832.1"/>
    </source>
</evidence>
<evidence type="ECO:0000256" key="2">
    <source>
        <dbReference type="SAM" id="Phobius"/>
    </source>
</evidence>
<feature type="region of interest" description="Disordered" evidence="1">
    <location>
        <begin position="1"/>
        <end position="33"/>
    </location>
</feature>
<feature type="transmembrane region" description="Helical" evidence="2">
    <location>
        <begin position="54"/>
        <end position="77"/>
    </location>
</feature>
<proteinExistence type="predicted"/>
<name>A0AAT9FIQ5_9BACT</name>
<keyword evidence="2" id="KW-0812">Transmembrane</keyword>
<evidence type="ECO:0000256" key="1">
    <source>
        <dbReference type="SAM" id="MobiDB-lite"/>
    </source>
</evidence>
<feature type="transmembrane region" description="Helical" evidence="2">
    <location>
        <begin position="97"/>
        <end position="123"/>
    </location>
</feature>
<protein>
    <recommendedName>
        <fullName evidence="4">Transmembrane protein</fullName>
    </recommendedName>
</protein>
<keyword evidence="2" id="KW-0472">Membrane</keyword>
<feature type="compositionally biased region" description="Pro residues" evidence="1">
    <location>
        <begin position="23"/>
        <end position="32"/>
    </location>
</feature>
<reference evidence="3" key="1">
    <citation type="submission" date="2024-07" db="EMBL/GenBank/DDBJ databases">
        <title>Complete genome sequence of Verrucomicrobiaceae bacterium NT6N.</title>
        <authorList>
            <person name="Huang C."/>
            <person name="Takami H."/>
            <person name="Hamasaki K."/>
        </authorList>
    </citation>
    <scope>NUCLEOTIDE SEQUENCE</scope>
    <source>
        <strain evidence="3">NT6N</strain>
    </source>
</reference>
<gene>
    <name evidence="3" type="ORF">NT6N_08720</name>
</gene>
<feature type="transmembrane region" description="Helical" evidence="2">
    <location>
        <begin position="135"/>
        <end position="161"/>
    </location>
</feature>